<feature type="coiled-coil region" evidence="3">
    <location>
        <begin position="71"/>
        <end position="105"/>
    </location>
</feature>
<evidence type="ECO:0000256" key="1">
    <source>
        <dbReference type="ARBA" id="ARBA00022729"/>
    </source>
</evidence>
<dbReference type="Gene3D" id="1.25.40.10">
    <property type="entry name" value="Tetratricopeptide repeat domain"/>
    <property type="match status" value="1"/>
</dbReference>
<dbReference type="InterPro" id="IPR011990">
    <property type="entry name" value="TPR-like_helical_dom_sf"/>
</dbReference>
<keyword evidence="1 4" id="KW-0732">Signal</keyword>
<sequence length="251" mass="28788" precursor="true">MYKKFLIVMIAGLSLSACTGNQDLVQQSLNNIKDEMLGIQSTIGDMQVQIQGLDKDIRVNTESINRNSDAISQLREEMTVTNSDVMEIKERVTELERTKMELSADHSPIVMKSGDEEVIIVEDNIQDKIGLYTYAYELYRNGKYAESETKFNEFLMKYPDVERSDNAMYWLGEIKYAEKDYESAVMKFQELVERYPEGNKVPDALLKMGYSYGNISDKDNAVKSLQKVVNMYPESDAARLATQKLRFWGVN</sequence>
<feature type="repeat" description="TPR" evidence="2">
    <location>
        <begin position="202"/>
        <end position="235"/>
    </location>
</feature>
<dbReference type="HOGENOM" id="CLU_044315_3_1_0"/>
<dbReference type="PROSITE" id="PS50005">
    <property type="entry name" value="TPR"/>
    <property type="match status" value="2"/>
</dbReference>
<name>D4H363_DENA2</name>
<feature type="domain" description="Outer membrane lipoprotein BamD-like" evidence="5">
    <location>
        <begin position="163"/>
        <end position="237"/>
    </location>
</feature>
<keyword evidence="7" id="KW-1185">Reference proteome</keyword>
<feature type="repeat" description="TPR" evidence="2">
    <location>
        <begin position="165"/>
        <end position="198"/>
    </location>
</feature>
<evidence type="ECO:0000256" key="3">
    <source>
        <dbReference type="SAM" id="Coils"/>
    </source>
</evidence>
<accession>D4H363</accession>
<dbReference type="Pfam" id="PF13525">
    <property type="entry name" value="YfiO"/>
    <property type="match status" value="1"/>
</dbReference>
<evidence type="ECO:0000256" key="2">
    <source>
        <dbReference type="PROSITE-ProRule" id="PRU00339"/>
    </source>
</evidence>
<evidence type="ECO:0000256" key="4">
    <source>
        <dbReference type="SAM" id="SignalP"/>
    </source>
</evidence>
<gene>
    <name evidence="6" type="ordered locus">Dacet_2324</name>
</gene>
<keyword evidence="2" id="KW-0802">TPR repeat</keyword>
<dbReference type="SUPFAM" id="SSF48452">
    <property type="entry name" value="TPR-like"/>
    <property type="match status" value="1"/>
</dbReference>
<feature type="chain" id="PRO_5003058199" evidence="4">
    <location>
        <begin position="20"/>
        <end position="251"/>
    </location>
</feature>
<dbReference type="NCBIfam" id="TIGR02795">
    <property type="entry name" value="tol_pal_ybgF"/>
    <property type="match status" value="1"/>
</dbReference>
<feature type="signal peptide" evidence="4">
    <location>
        <begin position="1"/>
        <end position="19"/>
    </location>
</feature>
<dbReference type="PROSITE" id="PS51257">
    <property type="entry name" value="PROKAR_LIPOPROTEIN"/>
    <property type="match status" value="1"/>
</dbReference>
<keyword evidence="3" id="KW-0175">Coiled coil</keyword>
<dbReference type="InParanoid" id="D4H363"/>
<dbReference type="EMBL" id="CP001968">
    <property type="protein sequence ID" value="ADD69086.1"/>
    <property type="molecule type" value="Genomic_DNA"/>
</dbReference>
<proteinExistence type="inferred from homology"/>
<dbReference type="RefSeq" id="WP_013011588.1">
    <property type="nucleotide sequence ID" value="NC_013943.1"/>
</dbReference>
<evidence type="ECO:0000259" key="5">
    <source>
        <dbReference type="Pfam" id="PF13525"/>
    </source>
</evidence>
<dbReference type="GO" id="GO:0051301">
    <property type="term" value="P:cell division"/>
    <property type="evidence" value="ECO:0007669"/>
    <property type="project" value="InterPro"/>
</dbReference>
<dbReference type="AlphaFoldDB" id="D4H363"/>
<reference evidence="6 7" key="1">
    <citation type="journal article" date="2010" name="Stand. Genomic Sci.">
        <title>Complete genome sequence of Denitrovibrio acetiphilus type strain (N2460).</title>
        <authorList>
            <person name="Kiss H."/>
            <person name="Lang E."/>
            <person name="Lapidus A."/>
            <person name="Copeland A."/>
            <person name="Nolan M."/>
            <person name="Glavina Del Rio T."/>
            <person name="Chen F."/>
            <person name="Lucas S."/>
            <person name="Tice H."/>
            <person name="Cheng J.F."/>
            <person name="Han C."/>
            <person name="Goodwin L."/>
            <person name="Pitluck S."/>
            <person name="Liolios K."/>
            <person name="Pati A."/>
            <person name="Ivanova N."/>
            <person name="Mavromatis K."/>
            <person name="Chen A."/>
            <person name="Palaniappan K."/>
            <person name="Land M."/>
            <person name="Hauser L."/>
            <person name="Chang Y.J."/>
            <person name="Jeffries C.D."/>
            <person name="Detter J.C."/>
            <person name="Brettin T."/>
            <person name="Spring S."/>
            <person name="Rohde M."/>
            <person name="Goker M."/>
            <person name="Woyke T."/>
            <person name="Bristow J."/>
            <person name="Eisen J.A."/>
            <person name="Markowitz V."/>
            <person name="Hugenholtz P."/>
            <person name="Kyrpides N.C."/>
            <person name="Klenk H.P."/>
        </authorList>
    </citation>
    <scope>NUCLEOTIDE SEQUENCE [LARGE SCALE GENOMIC DNA]</scope>
    <source>
        <strain evidence="7">DSM 12809 / NBRC 114555 / N2460</strain>
    </source>
</reference>
<dbReference type="KEGG" id="dap:Dacet_2324"/>
<dbReference type="InterPro" id="IPR039565">
    <property type="entry name" value="BamD-like"/>
</dbReference>
<dbReference type="OrthoDB" id="13540at2"/>
<dbReference type="InterPro" id="IPR019734">
    <property type="entry name" value="TPR_rpt"/>
</dbReference>
<dbReference type="STRING" id="522772.Dacet_2324"/>
<dbReference type="PaxDb" id="522772-Dacet_2324"/>
<protein>
    <submittedName>
        <fullName evidence="6">Tol-pal system protein YbgF</fullName>
    </submittedName>
</protein>
<dbReference type="Proteomes" id="UP000002012">
    <property type="component" value="Chromosome"/>
</dbReference>
<dbReference type="HAMAP" id="MF_02066">
    <property type="entry name" value="CpoB"/>
    <property type="match status" value="1"/>
</dbReference>
<dbReference type="InterPro" id="IPR034706">
    <property type="entry name" value="CpoB"/>
</dbReference>
<evidence type="ECO:0000313" key="7">
    <source>
        <dbReference type="Proteomes" id="UP000002012"/>
    </source>
</evidence>
<dbReference type="InterPro" id="IPR014162">
    <property type="entry name" value="CpoB_C"/>
</dbReference>
<dbReference type="eggNOG" id="COG1729">
    <property type="taxonomic scope" value="Bacteria"/>
</dbReference>
<organism evidence="6 7">
    <name type="scientific">Denitrovibrio acetiphilus (strain DSM 12809 / NBRC 114555 / N2460)</name>
    <dbReference type="NCBI Taxonomy" id="522772"/>
    <lineage>
        <taxon>Bacteria</taxon>
        <taxon>Pseudomonadati</taxon>
        <taxon>Deferribacterota</taxon>
        <taxon>Deferribacteres</taxon>
        <taxon>Deferribacterales</taxon>
        <taxon>Geovibrionaceae</taxon>
        <taxon>Denitrovibrio</taxon>
    </lineage>
</organism>
<evidence type="ECO:0000313" key="6">
    <source>
        <dbReference type="EMBL" id="ADD69086.1"/>
    </source>
</evidence>